<keyword evidence="9" id="KW-1185">Reference proteome</keyword>
<dbReference type="InterPro" id="IPR019264">
    <property type="entry name" value="DUF2179"/>
</dbReference>
<feature type="transmembrane region" description="Helical" evidence="6">
    <location>
        <begin position="189"/>
        <end position="206"/>
    </location>
</feature>
<dbReference type="PANTHER" id="PTHR33545">
    <property type="entry name" value="UPF0750 MEMBRANE PROTEIN YITT-RELATED"/>
    <property type="match status" value="1"/>
</dbReference>
<dbReference type="PANTHER" id="PTHR33545:SF4">
    <property type="entry name" value="UPF0750 MEMBRANE PROTEIN YXKD"/>
    <property type="match status" value="1"/>
</dbReference>
<evidence type="ECO:0000256" key="3">
    <source>
        <dbReference type="ARBA" id="ARBA00022692"/>
    </source>
</evidence>
<dbReference type="Pfam" id="PF10035">
    <property type="entry name" value="DUF2179"/>
    <property type="match status" value="1"/>
</dbReference>
<reference evidence="8 9" key="1">
    <citation type="submission" date="2021-05" db="EMBL/GenBank/DDBJ databases">
        <title>Biocontrol using Exiguobacterium acetylicum SI17 against litchi downy blight caused by Peronophythora litchii.</title>
        <authorList>
            <person name="Zheng L."/>
        </authorList>
    </citation>
    <scope>NUCLEOTIDE SEQUENCE [LARGE SCALE GENOMIC DNA]</scope>
    <source>
        <strain evidence="8 9">SI17</strain>
    </source>
</reference>
<organism evidence="8 9">
    <name type="scientific">Exiguobacterium acetylicum</name>
    <name type="common">Brevibacterium acetylicum</name>
    <dbReference type="NCBI Taxonomy" id="41170"/>
    <lineage>
        <taxon>Bacteria</taxon>
        <taxon>Bacillati</taxon>
        <taxon>Bacillota</taxon>
        <taxon>Bacilli</taxon>
        <taxon>Bacillales</taxon>
        <taxon>Bacillales Family XII. Incertae Sedis</taxon>
        <taxon>Exiguobacterium</taxon>
    </lineage>
</organism>
<gene>
    <name evidence="8" type="ORF">KKI46_12010</name>
</gene>
<dbReference type="InterPro" id="IPR003740">
    <property type="entry name" value="YitT"/>
</dbReference>
<dbReference type="RefSeq" id="WP_034786074.1">
    <property type="nucleotide sequence ID" value="NZ_CP075897.1"/>
</dbReference>
<evidence type="ECO:0000313" key="8">
    <source>
        <dbReference type="EMBL" id="QWB29308.1"/>
    </source>
</evidence>
<keyword evidence="5 6" id="KW-0472">Membrane</keyword>
<feature type="transmembrane region" description="Helical" evidence="6">
    <location>
        <begin position="62"/>
        <end position="84"/>
    </location>
</feature>
<evidence type="ECO:0000313" key="9">
    <source>
        <dbReference type="Proteomes" id="UP000679498"/>
    </source>
</evidence>
<evidence type="ECO:0000259" key="7">
    <source>
        <dbReference type="Pfam" id="PF10035"/>
    </source>
</evidence>
<name>A0ABX8G724_EXIAC</name>
<dbReference type="GeneID" id="88812411"/>
<feature type="transmembrane region" description="Helical" evidence="6">
    <location>
        <begin position="161"/>
        <end position="183"/>
    </location>
</feature>
<dbReference type="InterPro" id="IPR051461">
    <property type="entry name" value="UPF0750_membrane"/>
</dbReference>
<feature type="transmembrane region" description="Helical" evidence="6">
    <location>
        <begin position="96"/>
        <end position="117"/>
    </location>
</feature>
<dbReference type="Proteomes" id="UP000679498">
    <property type="component" value="Chromosome"/>
</dbReference>
<keyword evidence="2" id="KW-1003">Cell membrane</keyword>
<feature type="transmembrane region" description="Helical" evidence="6">
    <location>
        <begin position="28"/>
        <end position="47"/>
    </location>
</feature>
<keyword evidence="4 6" id="KW-1133">Transmembrane helix</keyword>
<evidence type="ECO:0000256" key="6">
    <source>
        <dbReference type="SAM" id="Phobius"/>
    </source>
</evidence>
<evidence type="ECO:0000256" key="2">
    <source>
        <dbReference type="ARBA" id="ARBA00022475"/>
    </source>
</evidence>
<comment type="subcellular location">
    <subcellularLocation>
        <location evidence="1">Cell membrane</location>
        <topology evidence="1">Multi-pass membrane protein</topology>
    </subcellularLocation>
</comment>
<accession>A0ABX8G724</accession>
<evidence type="ECO:0000256" key="1">
    <source>
        <dbReference type="ARBA" id="ARBA00004651"/>
    </source>
</evidence>
<dbReference type="CDD" id="cd16380">
    <property type="entry name" value="YitT_C"/>
    <property type="match status" value="1"/>
</dbReference>
<feature type="domain" description="DUF2179" evidence="7">
    <location>
        <begin position="236"/>
        <end position="290"/>
    </location>
</feature>
<evidence type="ECO:0000256" key="4">
    <source>
        <dbReference type="ARBA" id="ARBA00022989"/>
    </source>
</evidence>
<sequence>MNVRKTSTTTETRRRAFEAMQLISWKDIFWVIIGSAILAFGINYFTIPNDLSEGGLIGITVIFYYLYGWDTGLVSLIANALLFIVGYRFLSRKTMLYSVISVAVTSFVLSSTASLATSSDSRLIGTVYAGILIGVGIGLVIRAGGTTGGGVIIARLMNKYLNLSIAVSMFIIDVAVVGASGFLFGEETMLYTLIAIIIGSYLIDLVSEGLNVREAVTIISHRQEEIATILTETLGRSATVIHSHGHFTKQKNDMLYMIVDKRQLAPLKQIVEAADPRAFVVIHKVREVIGEGFTYPSR</sequence>
<dbReference type="Pfam" id="PF02588">
    <property type="entry name" value="YitT_membrane"/>
    <property type="match status" value="1"/>
</dbReference>
<proteinExistence type="predicted"/>
<dbReference type="PIRSF" id="PIRSF006483">
    <property type="entry name" value="Membrane_protein_YitT"/>
    <property type="match status" value="1"/>
</dbReference>
<feature type="transmembrane region" description="Helical" evidence="6">
    <location>
        <begin position="123"/>
        <end position="141"/>
    </location>
</feature>
<keyword evidence="3 6" id="KW-0812">Transmembrane</keyword>
<protein>
    <submittedName>
        <fullName evidence="8">YitT family protein</fullName>
    </submittedName>
</protein>
<dbReference type="EMBL" id="CP075897">
    <property type="protein sequence ID" value="QWB29308.1"/>
    <property type="molecule type" value="Genomic_DNA"/>
</dbReference>
<dbReference type="InterPro" id="IPR015867">
    <property type="entry name" value="N-reg_PII/ATP_PRibTrfase_C"/>
</dbReference>
<dbReference type="Gene3D" id="3.30.70.120">
    <property type="match status" value="1"/>
</dbReference>
<evidence type="ECO:0000256" key="5">
    <source>
        <dbReference type="ARBA" id="ARBA00023136"/>
    </source>
</evidence>